<reference evidence="2 3" key="1">
    <citation type="submission" date="2015-12" db="EMBL/GenBank/DDBJ databases">
        <title>The genome of Folsomia candida.</title>
        <authorList>
            <person name="Faddeeva A."/>
            <person name="Derks M.F."/>
            <person name="Anvar Y."/>
            <person name="Smit S."/>
            <person name="Van Straalen N."/>
            <person name="Roelofs D."/>
        </authorList>
    </citation>
    <scope>NUCLEOTIDE SEQUENCE [LARGE SCALE GENOMIC DNA]</scope>
    <source>
        <strain evidence="2 3">VU population</strain>
        <tissue evidence="2">Whole body</tissue>
    </source>
</reference>
<dbReference type="InterPro" id="IPR001619">
    <property type="entry name" value="Sec1-like"/>
</dbReference>
<sequence length="600" mass="68805">MKNLLKMTELHLIPKVIINDVIRSTIVERKTDEIYWRVLILDHFSSKIVSHCCGMHDITAEGVTLVEDLHKKREPLPFLEAIYILKPTDANSVDALLADLNSNPNIYKAFHVFFIELCPMSIIEKFADVLNISRVKTFKEINMSFIPYESHVFLLENRPRVTRLYYNSLEDLTEVTLNIDIMATQIATLCACLGENPSIRYRSAFIKNSDLARTIDQKLQEYKKLDPTMGAGTEKSRSQLLILDRGFDIVSTVLHELSFEAMIHDLLPLKNGAYQLKSSTGEVKNVFLDEDDESWKELKHLHIAEVSKKVSDDYQDFAKSKNIETPDGQQVGLRDLQMMVKKLPQYQKEMTMFATQISMASDCMKVYERIKNLLLLEQDLATGEDANGEPIKGIMNKMFPVLMEVDSESVTEYEKLRLIILYIISRNGVTEEILTKLFTHAMLNPAFREMIENLALLGPNVVVIGDSRKETHNVERKNRDEPGKCFYTTSRWTPVLKDLAEFVLEDRLDKKSFPYQFNRNADTGYKIPASTRYVQQWYPKSGQQTRSGPRLIIFVVGGISLSEIRSVYEINKSQSEWEVVIGSTEILTPSNFLKDLETLA</sequence>
<dbReference type="InterPro" id="IPR027482">
    <property type="entry name" value="Sec1-like_dom2"/>
</dbReference>
<dbReference type="Gene3D" id="3.40.50.2060">
    <property type="match status" value="1"/>
</dbReference>
<dbReference type="PANTHER" id="PTHR11679">
    <property type="entry name" value="VESICLE PROTEIN SORTING-ASSOCIATED"/>
    <property type="match status" value="1"/>
</dbReference>
<evidence type="ECO:0000313" key="2">
    <source>
        <dbReference type="EMBL" id="OXA64287.1"/>
    </source>
</evidence>
<gene>
    <name evidence="2" type="ORF">Fcan01_01983</name>
</gene>
<dbReference type="Gene3D" id="1.25.40.60">
    <property type="match status" value="1"/>
</dbReference>
<dbReference type="GO" id="GO:0016192">
    <property type="term" value="P:vesicle-mediated transport"/>
    <property type="evidence" value="ECO:0007669"/>
    <property type="project" value="InterPro"/>
</dbReference>
<protein>
    <submittedName>
        <fullName evidence="2">Protein ROP</fullName>
    </submittedName>
</protein>
<evidence type="ECO:0000256" key="1">
    <source>
        <dbReference type="ARBA" id="ARBA00009884"/>
    </source>
</evidence>
<dbReference type="STRING" id="158441.A0A226F497"/>
<proteinExistence type="inferred from homology"/>
<accession>A0A226F497</accession>
<organism evidence="2 3">
    <name type="scientific">Folsomia candida</name>
    <name type="common">Springtail</name>
    <dbReference type="NCBI Taxonomy" id="158441"/>
    <lineage>
        <taxon>Eukaryota</taxon>
        <taxon>Metazoa</taxon>
        <taxon>Ecdysozoa</taxon>
        <taxon>Arthropoda</taxon>
        <taxon>Hexapoda</taxon>
        <taxon>Collembola</taxon>
        <taxon>Entomobryomorpha</taxon>
        <taxon>Isotomoidea</taxon>
        <taxon>Isotomidae</taxon>
        <taxon>Proisotominae</taxon>
        <taxon>Folsomia</taxon>
    </lineage>
</organism>
<dbReference type="OrthoDB" id="2228at2759"/>
<dbReference type="Proteomes" id="UP000198287">
    <property type="component" value="Unassembled WGS sequence"/>
</dbReference>
<dbReference type="EMBL" id="LNIX01000001">
    <property type="protein sequence ID" value="OXA64287.1"/>
    <property type="molecule type" value="Genomic_DNA"/>
</dbReference>
<dbReference type="InterPro" id="IPR043154">
    <property type="entry name" value="Sec-1-like_dom1"/>
</dbReference>
<dbReference type="SUPFAM" id="SSF56815">
    <property type="entry name" value="Sec1/munc18-like (SM) proteins"/>
    <property type="match status" value="1"/>
</dbReference>
<comment type="caution">
    <text evidence="2">The sequence shown here is derived from an EMBL/GenBank/DDBJ whole genome shotgun (WGS) entry which is preliminary data.</text>
</comment>
<comment type="similarity">
    <text evidence="1">Belongs to the STXBP/unc-18/SEC1 family.</text>
</comment>
<dbReference type="Gene3D" id="3.40.50.1910">
    <property type="match status" value="1"/>
</dbReference>
<dbReference type="Pfam" id="PF00995">
    <property type="entry name" value="Sec1"/>
    <property type="match status" value="1"/>
</dbReference>
<dbReference type="InterPro" id="IPR043127">
    <property type="entry name" value="Sec-1-like_dom3a"/>
</dbReference>
<dbReference type="AlphaFoldDB" id="A0A226F497"/>
<name>A0A226F497_FOLCA</name>
<dbReference type="InterPro" id="IPR036045">
    <property type="entry name" value="Sec1-like_sf"/>
</dbReference>
<dbReference type="Gene3D" id="3.90.830.10">
    <property type="entry name" value="Syntaxin Binding Protein 1, Chain A, domain 2"/>
    <property type="match status" value="1"/>
</dbReference>
<keyword evidence="3" id="KW-1185">Reference proteome</keyword>
<evidence type="ECO:0000313" key="3">
    <source>
        <dbReference type="Proteomes" id="UP000198287"/>
    </source>
</evidence>
<dbReference type="PIRSF" id="PIRSF005715">
    <property type="entry name" value="VPS45_Sec1"/>
    <property type="match status" value="1"/>
</dbReference>